<keyword evidence="2" id="KW-0614">Plasmid</keyword>
<geneLocation type="plasmid" evidence="2 3">
    <name>AZOBR_p5</name>
</geneLocation>
<evidence type="ECO:0000313" key="3">
    <source>
        <dbReference type="Proteomes" id="UP000007319"/>
    </source>
</evidence>
<gene>
    <name evidence="2" type="ORF">AZOBR_p50086</name>
</gene>
<feature type="chain" id="PRO_5040312149" description="DUF2927 domain-containing protein" evidence="1">
    <location>
        <begin position="29"/>
        <end position="246"/>
    </location>
</feature>
<organism evidence="2 3">
    <name type="scientific">Azospirillum baldaniorum</name>
    <dbReference type="NCBI Taxonomy" id="1064539"/>
    <lineage>
        <taxon>Bacteria</taxon>
        <taxon>Pseudomonadati</taxon>
        <taxon>Pseudomonadota</taxon>
        <taxon>Alphaproteobacteria</taxon>
        <taxon>Rhodospirillales</taxon>
        <taxon>Azospirillaceae</taxon>
        <taxon>Azospirillum</taxon>
    </lineage>
</organism>
<dbReference type="Proteomes" id="UP000007319">
    <property type="component" value="Plasmid AZOBR_p5"/>
</dbReference>
<keyword evidence="3" id="KW-1185">Reference proteome</keyword>
<evidence type="ECO:0000313" key="2">
    <source>
        <dbReference type="EMBL" id="CCD03858.1"/>
    </source>
</evidence>
<dbReference type="EMBL" id="HE577332">
    <property type="protein sequence ID" value="CCD03858.1"/>
    <property type="molecule type" value="Genomic_DNA"/>
</dbReference>
<proteinExistence type="predicted"/>
<feature type="signal peptide" evidence="1">
    <location>
        <begin position="1"/>
        <end position="28"/>
    </location>
</feature>
<dbReference type="AlphaFoldDB" id="A0A9P1K1M0"/>
<evidence type="ECO:0008006" key="4">
    <source>
        <dbReference type="Google" id="ProtNLM"/>
    </source>
</evidence>
<protein>
    <recommendedName>
        <fullName evidence="4">DUF2927 domain-containing protein</fullName>
    </recommendedName>
</protein>
<sequence length="246" mass="27557">MPIQRSATVKKHAWAALLFLALLNPATAAIRLVPHEVASQAIWKLGSPSASFKEPFDVSIWVDRMTEFSPSTASRQTANSFALAEIAKLRASVADEQGINAFRIHSRRDEAVKILVRFASSPVRAERLDATISLANVVDNTTLCYVLSRLAKTDNIDVNGRFNLLQVVRGVSTYAFQENEVWILQTNLKIEKELNEQKDIALTRQLISEIEQILSSRWRGREQSLANFNKTMYDKCGAELRAVGIQ</sequence>
<evidence type="ECO:0000256" key="1">
    <source>
        <dbReference type="SAM" id="SignalP"/>
    </source>
</evidence>
<name>A0A9P1K1M0_9PROT</name>
<keyword evidence="1" id="KW-0732">Signal</keyword>
<dbReference type="KEGG" id="abs:AZOBR_p50086"/>
<reference evidence="2 3" key="1">
    <citation type="journal article" date="2011" name="PLoS Genet.">
        <title>Azospirillum genomes reveal transition of bacteria from aquatic to terrestrial environments.</title>
        <authorList>
            <person name="Wisniewski-Dye F."/>
            <person name="Borziak K."/>
            <person name="Khalsa-Moyers G."/>
            <person name="Alexandre G."/>
            <person name="Sukharnikov L.O."/>
            <person name="Wuichet K."/>
            <person name="Hurst G.B."/>
            <person name="McDonald W.H."/>
            <person name="Robertson J.S."/>
            <person name="Barbe V."/>
            <person name="Calteau A."/>
            <person name="Rouy Z."/>
            <person name="Mangenot S."/>
            <person name="Prigent-Combaret C."/>
            <person name="Normand P."/>
            <person name="Boyer M."/>
            <person name="Siguier P."/>
            <person name="Dessaux Y."/>
            <person name="Elmerich C."/>
            <person name="Condemine G."/>
            <person name="Krishnen G."/>
            <person name="Kennedy I."/>
            <person name="Paterson A.H."/>
            <person name="Gonzalez V."/>
            <person name="Mavingui P."/>
            <person name="Zhulin I.B."/>
        </authorList>
    </citation>
    <scope>NUCLEOTIDE SEQUENCE [LARGE SCALE GENOMIC DNA]</scope>
    <source>
        <strain evidence="2 3">Sp245</strain>
    </source>
</reference>
<accession>A0A9P1K1M0</accession>